<dbReference type="Pfam" id="PF01306">
    <property type="entry name" value="LacY_symp"/>
    <property type="match status" value="1"/>
</dbReference>
<feature type="transmembrane region" description="Helical" evidence="8">
    <location>
        <begin position="114"/>
        <end position="137"/>
    </location>
</feature>
<feature type="transmembrane region" description="Helical" evidence="8">
    <location>
        <begin position="157"/>
        <end position="176"/>
    </location>
</feature>
<dbReference type="PANTHER" id="PTHR23522:SF10">
    <property type="entry name" value="3-PHENYLPROPIONIC ACID TRANSPORTER-RELATED"/>
    <property type="match status" value="1"/>
</dbReference>
<keyword evidence="10" id="KW-1185">Reference proteome</keyword>
<feature type="transmembrane region" description="Helical" evidence="8">
    <location>
        <begin position="235"/>
        <end position="252"/>
    </location>
</feature>
<dbReference type="PANTHER" id="PTHR23522">
    <property type="entry name" value="BLL5896 PROTEIN"/>
    <property type="match status" value="1"/>
</dbReference>
<feature type="transmembrane region" description="Helical" evidence="8">
    <location>
        <begin position="182"/>
        <end position="200"/>
    </location>
</feature>
<evidence type="ECO:0000256" key="2">
    <source>
        <dbReference type="ARBA" id="ARBA00022448"/>
    </source>
</evidence>
<dbReference type="PRINTS" id="PR00174">
    <property type="entry name" value="LACYSMPORT"/>
</dbReference>
<gene>
    <name evidence="9" type="ORF">C122C_0055</name>
</gene>
<evidence type="ECO:0000256" key="4">
    <source>
        <dbReference type="ARBA" id="ARBA00022519"/>
    </source>
</evidence>
<keyword evidence="7 8" id="KW-0472">Membrane</keyword>
<feature type="transmembrane region" description="Helical" evidence="8">
    <location>
        <begin position="305"/>
        <end position="324"/>
    </location>
</feature>
<protein>
    <submittedName>
        <fullName evidence="9">Sucrose permease, major facilitator superfamily</fullName>
    </submittedName>
</protein>
<keyword evidence="3" id="KW-1003">Cell membrane</keyword>
<dbReference type="EMBL" id="FBSY01000014">
    <property type="protein sequence ID" value="CUW14412.1"/>
    <property type="molecule type" value="Genomic_DNA"/>
</dbReference>
<evidence type="ECO:0000256" key="6">
    <source>
        <dbReference type="ARBA" id="ARBA00022989"/>
    </source>
</evidence>
<dbReference type="RefSeq" id="WP_089997674.1">
    <property type="nucleotide sequence ID" value="NZ_FBSY01000014.1"/>
</dbReference>
<keyword evidence="2" id="KW-0813">Transport</keyword>
<evidence type="ECO:0000256" key="7">
    <source>
        <dbReference type="ARBA" id="ARBA00023136"/>
    </source>
</evidence>
<keyword evidence="6 8" id="KW-1133">Transmembrane helix</keyword>
<dbReference type="SUPFAM" id="SSF103473">
    <property type="entry name" value="MFS general substrate transporter"/>
    <property type="match status" value="1"/>
</dbReference>
<dbReference type="NCBIfam" id="TIGR00882">
    <property type="entry name" value="2A0105"/>
    <property type="match status" value="1"/>
</dbReference>
<feature type="transmembrane region" description="Helical" evidence="8">
    <location>
        <begin position="272"/>
        <end position="293"/>
    </location>
</feature>
<accession>A0ABM9V5X0</accession>
<proteinExistence type="predicted"/>
<comment type="caution">
    <text evidence="9">The sequence shown here is derived from an EMBL/GenBank/DDBJ whole genome shotgun (WGS) entry which is preliminary data.</text>
</comment>
<evidence type="ECO:0000256" key="8">
    <source>
        <dbReference type="SAM" id="Phobius"/>
    </source>
</evidence>
<dbReference type="Proteomes" id="UP000199271">
    <property type="component" value="Unassembled WGS sequence"/>
</dbReference>
<evidence type="ECO:0000313" key="9">
    <source>
        <dbReference type="EMBL" id="CUW14412.1"/>
    </source>
</evidence>
<feature type="transmembrane region" description="Helical" evidence="8">
    <location>
        <begin position="53"/>
        <end position="75"/>
    </location>
</feature>
<feature type="transmembrane region" description="Helical" evidence="8">
    <location>
        <begin position="21"/>
        <end position="41"/>
    </location>
</feature>
<evidence type="ECO:0000256" key="1">
    <source>
        <dbReference type="ARBA" id="ARBA00004429"/>
    </source>
</evidence>
<reference evidence="9 10" key="1">
    <citation type="submission" date="2015-12" db="EMBL/GenBank/DDBJ databases">
        <authorList>
            <person name="Andreevskaya M."/>
        </authorList>
    </citation>
    <scope>NUCLEOTIDE SEQUENCE [LARGE SCALE GENOMIC DNA]</scope>
    <source>
        <strain evidence="9 10">C122c</strain>
    </source>
</reference>
<sequence>MNSTKSRLRSFKNASYLQSSTSMLLFFASWGIWWSFFQLWLTSPTSNGGLGLSGAQVGTIFSANSLFSLILMFVYGAIQDRLFIKRYLLIFNAIISTLIGPFFIWVYAPLLTNHFVIGMWVGAIVLSTGFLSAVGILEAVTERFSRVFSFEYGQARAWGSFGYAIVALLAGLLFVINPQLNFWFGSIFGILLLANLIFWVPKEERDAKQAISDLAREDSIPKLSDMLHLLKLPELWQVIIFIIFSWTFYTIFDSQMFPDFYTKLFSSPALGQHAYGTLNSIQVFFEAIMLGVVPIIMRKIGVKRTLMIGVVIMFMRIGLCGFNTNPYTVSAIKMLHSLEVPMFTLSIFRYFTLHFNTKLSASLYMIGFQIAAQIGQVILSTPLGILRDHVGYQNTFHVISVMVLLAGIYAFFVLKKDSQDVNGTPLAKI</sequence>
<feature type="transmembrane region" description="Helical" evidence="8">
    <location>
        <begin position="87"/>
        <end position="108"/>
    </location>
</feature>
<feature type="transmembrane region" description="Helical" evidence="8">
    <location>
        <begin position="395"/>
        <end position="414"/>
    </location>
</feature>
<feature type="transmembrane region" description="Helical" evidence="8">
    <location>
        <begin position="363"/>
        <end position="383"/>
    </location>
</feature>
<evidence type="ECO:0000313" key="10">
    <source>
        <dbReference type="Proteomes" id="UP000199271"/>
    </source>
</evidence>
<name>A0ABM9V5X0_9LACO</name>
<organism evidence="9 10">
    <name type="scientific">Leuconostoc gasicomitatum</name>
    <dbReference type="NCBI Taxonomy" id="115778"/>
    <lineage>
        <taxon>Bacteria</taxon>
        <taxon>Bacillati</taxon>
        <taxon>Bacillota</taxon>
        <taxon>Bacilli</taxon>
        <taxon>Lactobacillales</taxon>
        <taxon>Lactobacillaceae</taxon>
        <taxon>Leuconostoc</taxon>
        <taxon>Leuconostoc gelidum group</taxon>
    </lineage>
</organism>
<feature type="transmembrane region" description="Helical" evidence="8">
    <location>
        <begin position="330"/>
        <end position="351"/>
    </location>
</feature>
<dbReference type="InterPro" id="IPR000576">
    <property type="entry name" value="LacY/RafB_perm_fam"/>
</dbReference>
<dbReference type="InterPro" id="IPR036259">
    <property type="entry name" value="MFS_trans_sf"/>
</dbReference>
<evidence type="ECO:0000256" key="5">
    <source>
        <dbReference type="ARBA" id="ARBA00022692"/>
    </source>
</evidence>
<keyword evidence="5 8" id="KW-0812">Transmembrane</keyword>
<keyword evidence="4" id="KW-0997">Cell inner membrane</keyword>
<dbReference type="NCBIfam" id="NF007077">
    <property type="entry name" value="PRK09528.1"/>
    <property type="match status" value="1"/>
</dbReference>
<comment type="subcellular location">
    <subcellularLocation>
        <location evidence="1">Cell inner membrane</location>
        <topology evidence="1">Multi-pass membrane protein</topology>
    </subcellularLocation>
</comment>
<dbReference type="Gene3D" id="1.20.1250.20">
    <property type="entry name" value="MFS general substrate transporter like domains"/>
    <property type="match status" value="2"/>
</dbReference>
<evidence type="ECO:0000256" key="3">
    <source>
        <dbReference type="ARBA" id="ARBA00022475"/>
    </source>
</evidence>